<accession>C0XG22</accession>
<evidence type="ECO:0000313" key="1">
    <source>
        <dbReference type="EMBL" id="EEI25680.1"/>
    </source>
</evidence>
<sequence>MDQVKEASEKKPFVIEDDNTANWAFRKLAEVKQKLDIKDQQKAAFDKQTQEW</sequence>
<organism evidence="1 2">
    <name type="scientific">Lentilactobacillus hilgardii (strain ATCC 8290 / DSM 20176 / CCUG 30140 / JCM 1155 / KCTC 3500 / NBRC 15886 / NCIMB 8040 / NRRL B-1843 / 9)</name>
    <dbReference type="NCBI Taxonomy" id="1423757"/>
    <lineage>
        <taxon>Bacteria</taxon>
        <taxon>Bacillati</taxon>
        <taxon>Bacillota</taxon>
        <taxon>Bacilli</taxon>
        <taxon>Lactobacillales</taxon>
        <taxon>Lactobacillaceae</taxon>
        <taxon>Lentilactobacillus</taxon>
    </lineage>
</organism>
<dbReference type="AlphaFoldDB" id="C0XG22"/>
<protein>
    <submittedName>
        <fullName evidence="1">Uncharacterized protein</fullName>
    </submittedName>
</protein>
<name>C0XG22_LENH9</name>
<dbReference type="HOGENOM" id="CLU_3091980_0_0_9"/>
<dbReference type="Proteomes" id="UP000003752">
    <property type="component" value="Unassembled WGS sequence"/>
</dbReference>
<dbReference type="EMBL" id="ACGP01000011">
    <property type="protein sequence ID" value="EEI25680.1"/>
    <property type="molecule type" value="Genomic_DNA"/>
</dbReference>
<gene>
    <name evidence="1" type="ORF">HMPREF0519_0183</name>
</gene>
<evidence type="ECO:0000313" key="2">
    <source>
        <dbReference type="Proteomes" id="UP000003752"/>
    </source>
</evidence>
<comment type="caution">
    <text evidence="1">The sequence shown here is derived from an EMBL/GenBank/DDBJ whole genome shotgun (WGS) entry which is preliminary data.</text>
</comment>
<keyword evidence="2" id="KW-1185">Reference proteome</keyword>
<feature type="non-terminal residue" evidence="1">
    <location>
        <position position="52"/>
    </location>
</feature>
<proteinExistence type="predicted"/>
<reference evidence="1 2" key="1">
    <citation type="submission" date="2009-01" db="EMBL/GenBank/DDBJ databases">
        <authorList>
            <person name="Qin X."/>
            <person name="Bachman B."/>
            <person name="Battles P."/>
            <person name="Bell A."/>
            <person name="Bess C."/>
            <person name="Bickham C."/>
            <person name="Chaboub L."/>
            <person name="Chen D."/>
            <person name="Coyle M."/>
            <person name="Deiros D.R."/>
            <person name="Dinh H."/>
            <person name="Forbes L."/>
            <person name="Fowler G."/>
            <person name="Francisco L."/>
            <person name="Fu Q."/>
            <person name="Gubbala S."/>
            <person name="Hale W."/>
            <person name="Han Y."/>
            <person name="Hemphill L."/>
            <person name="Highlander S.K."/>
            <person name="Hirani K."/>
            <person name="Hogues M."/>
            <person name="Jackson L."/>
            <person name="Jakkamsetti A."/>
            <person name="Javaid M."/>
            <person name="Jiang H."/>
            <person name="Korchina V."/>
            <person name="Kovar C."/>
            <person name="Lara F."/>
            <person name="Lee S."/>
            <person name="Mata R."/>
            <person name="Mathew T."/>
            <person name="Moen C."/>
            <person name="Morales K."/>
            <person name="Munidasa M."/>
            <person name="Nazareth L."/>
            <person name="Ngo R."/>
            <person name="Nguyen L."/>
            <person name="Okwuonu G."/>
            <person name="Ongeri F."/>
            <person name="Patil S."/>
            <person name="Petrosino J."/>
            <person name="Pham C."/>
            <person name="Pham P."/>
            <person name="Pu L.-L."/>
            <person name="Puazo M."/>
            <person name="Raj R."/>
            <person name="Reid J."/>
            <person name="Rouhana J."/>
            <person name="Saada N."/>
            <person name="Shang Y."/>
            <person name="Simmons D."/>
            <person name="Thornton R."/>
            <person name="Warren J."/>
            <person name="Weissenberger G."/>
            <person name="Zhang J."/>
            <person name="Zhang L."/>
            <person name="Zhou C."/>
            <person name="Zhu D."/>
            <person name="Muzny D."/>
            <person name="Worley K."/>
            <person name="Gibbs R."/>
        </authorList>
    </citation>
    <scope>NUCLEOTIDE SEQUENCE [LARGE SCALE GENOMIC DNA]</scope>
    <source>
        <strain evidence="2">ATCC 8290 / DSM 20176 / CCUG 30140 / JCM 1155 / KCTC 3500 / NBRC 15886 / NCIMB 8040 / NRRL B-1843 / 9</strain>
    </source>
</reference>